<evidence type="ECO:0000256" key="2">
    <source>
        <dbReference type="ARBA" id="ARBA00006739"/>
    </source>
</evidence>
<dbReference type="RefSeq" id="WP_184870584.1">
    <property type="nucleotide sequence ID" value="NZ_BAAAWY010000056.1"/>
</dbReference>
<dbReference type="Pfam" id="PF00535">
    <property type="entry name" value="Glycos_transf_2"/>
    <property type="match status" value="1"/>
</dbReference>
<dbReference type="PANTHER" id="PTHR43179">
    <property type="entry name" value="RHAMNOSYLTRANSFERASE WBBL"/>
    <property type="match status" value="1"/>
</dbReference>
<comment type="similarity">
    <text evidence="2">Belongs to the glycosyltransferase 2 family.</text>
</comment>
<dbReference type="PANTHER" id="PTHR43179:SF12">
    <property type="entry name" value="GALACTOFURANOSYLTRANSFERASE GLFT2"/>
    <property type="match status" value="1"/>
</dbReference>
<dbReference type="AlphaFoldDB" id="A0A7W9KSV3"/>
<evidence type="ECO:0000256" key="1">
    <source>
        <dbReference type="ARBA" id="ARBA00004776"/>
    </source>
</evidence>
<gene>
    <name evidence="6" type="ORF">BJ998_009383</name>
</gene>
<dbReference type="Gene3D" id="3.90.550.10">
    <property type="entry name" value="Spore Coat Polysaccharide Biosynthesis Protein SpsA, Chain A"/>
    <property type="match status" value="1"/>
</dbReference>
<comment type="caution">
    <text evidence="6">The sequence shown here is derived from an EMBL/GenBank/DDBJ whole genome shotgun (WGS) entry which is preliminary data.</text>
</comment>
<organism evidence="6 7">
    <name type="scientific">Kutzneria kofuensis</name>
    <dbReference type="NCBI Taxonomy" id="103725"/>
    <lineage>
        <taxon>Bacteria</taxon>
        <taxon>Bacillati</taxon>
        <taxon>Actinomycetota</taxon>
        <taxon>Actinomycetes</taxon>
        <taxon>Pseudonocardiales</taxon>
        <taxon>Pseudonocardiaceae</taxon>
        <taxon>Kutzneria</taxon>
    </lineage>
</organism>
<feature type="domain" description="Glycosyltransferase 2-like" evidence="5">
    <location>
        <begin position="6"/>
        <end position="131"/>
    </location>
</feature>
<protein>
    <submittedName>
        <fullName evidence="6">GT2 family glycosyltransferase</fullName>
    </submittedName>
</protein>
<dbReference type="GO" id="GO:0016757">
    <property type="term" value="F:glycosyltransferase activity"/>
    <property type="evidence" value="ECO:0007669"/>
    <property type="project" value="UniProtKB-KW"/>
</dbReference>
<sequence>MTTGVSVIVPSYEAWPILHRTLAAVVHDCRLLAAPWEVLVVDNDSGAEFHRRAGEFVRHNDGVRLVARRDLAGRNFQPGAARNLGVDHARHECLVFLDADCIPAEGLVETYRRLAGGRRDTVFVGHRVFVDSAPVGADELAADRGLLDKLEPVASTSNYGSPVERRMPELLALADHPRPYDCMYACNMAMHRDCLGELRFAAVFDGRWGYEDIELGYRLHEAGRKFRYVPEAAVYHQEGGSLSPADRAAGRRHNFAIADTMIDGFARYRHGISRRGAVPTRSEHGGAGCTSDS</sequence>
<dbReference type="InterPro" id="IPR029044">
    <property type="entry name" value="Nucleotide-diphossugar_trans"/>
</dbReference>
<evidence type="ECO:0000256" key="4">
    <source>
        <dbReference type="ARBA" id="ARBA00022679"/>
    </source>
</evidence>
<evidence type="ECO:0000259" key="5">
    <source>
        <dbReference type="Pfam" id="PF00535"/>
    </source>
</evidence>
<keyword evidence="3" id="KW-0328">Glycosyltransferase</keyword>
<reference evidence="6 7" key="1">
    <citation type="submission" date="2020-08" db="EMBL/GenBank/DDBJ databases">
        <title>Sequencing the genomes of 1000 actinobacteria strains.</title>
        <authorList>
            <person name="Klenk H.-P."/>
        </authorList>
    </citation>
    <scope>NUCLEOTIDE SEQUENCE [LARGE SCALE GENOMIC DNA]</scope>
    <source>
        <strain evidence="6 7">DSM 43851</strain>
    </source>
</reference>
<dbReference type="SUPFAM" id="SSF53448">
    <property type="entry name" value="Nucleotide-diphospho-sugar transferases"/>
    <property type="match status" value="1"/>
</dbReference>
<comment type="pathway">
    <text evidence="1">Cell wall biogenesis; cell wall polysaccharide biosynthesis.</text>
</comment>
<name>A0A7W9KSV3_9PSEU</name>
<evidence type="ECO:0000313" key="6">
    <source>
        <dbReference type="EMBL" id="MBB5898124.1"/>
    </source>
</evidence>
<keyword evidence="7" id="KW-1185">Reference proteome</keyword>
<proteinExistence type="inferred from homology"/>
<dbReference type="InterPro" id="IPR001173">
    <property type="entry name" value="Glyco_trans_2-like"/>
</dbReference>
<keyword evidence="4 6" id="KW-0808">Transferase</keyword>
<evidence type="ECO:0000313" key="7">
    <source>
        <dbReference type="Proteomes" id="UP000585638"/>
    </source>
</evidence>
<dbReference type="EMBL" id="JACHIR010000005">
    <property type="protein sequence ID" value="MBB5898124.1"/>
    <property type="molecule type" value="Genomic_DNA"/>
</dbReference>
<dbReference type="Proteomes" id="UP000585638">
    <property type="component" value="Unassembled WGS sequence"/>
</dbReference>
<evidence type="ECO:0000256" key="3">
    <source>
        <dbReference type="ARBA" id="ARBA00022676"/>
    </source>
</evidence>
<accession>A0A7W9KSV3</accession>